<keyword evidence="10" id="KW-1185">Reference proteome</keyword>
<comment type="subcellular location">
    <subcellularLocation>
        <location evidence="1">Nucleus</location>
    </subcellularLocation>
</comment>
<feature type="signal peptide" evidence="7">
    <location>
        <begin position="1"/>
        <end position="27"/>
    </location>
</feature>
<dbReference type="InterPro" id="IPR004827">
    <property type="entry name" value="bZIP"/>
</dbReference>
<dbReference type="GO" id="GO:0003700">
    <property type="term" value="F:DNA-binding transcription factor activity"/>
    <property type="evidence" value="ECO:0007669"/>
    <property type="project" value="InterPro"/>
</dbReference>
<dbReference type="PANTHER" id="PTHR45764">
    <property type="entry name" value="BZIP TRANSCRIPTION FACTOR 44"/>
    <property type="match status" value="1"/>
</dbReference>
<organism evidence="9 10">
    <name type="scientific">Hibiscus syriacus</name>
    <name type="common">Rose of Sharon</name>
    <dbReference type="NCBI Taxonomy" id="106335"/>
    <lineage>
        <taxon>Eukaryota</taxon>
        <taxon>Viridiplantae</taxon>
        <taxon>Streptophyta</taxon>
        <taxon>Embryophyta</taxon>
        <taxon>Tracheophyta</taxon>
        <taxon>Spermatophyta</taxon>
        <taxon>Magnoliopsida</taxon>
        <taxon>eudicotyledons</taxon>
        <taxon>Gunneridae</taxon>
        <taxon>Pentapetalae</taxon>
        <taxon>rosids</taxon>
        <taxon>malvids</taxon>
        <taxon>Malvales</taxon>
        <taxon>Malvaceae</taxon>
        <taxon>Malvoideae</taxon>
        <taxon>Hibiscus</taxon>
    </lineage>
</organism>
<dbReference type="CDD" id="cd14702">
    <property type="entry name" value="bZIP_plant_GBF1"/>
    <property type="match status" value="1"/>
</dbReference>
<protein>
    <submittedName>
        <fullName evidence="9">Ocs element-binding factor 1</fullName>
    </submittedName>
</protein>
<reference evidence="9" key="1">
    <citation type="submission" date="2019-09" db="EMBL/GenBank/DDBJ databases">
        <title>Draft genome information of white flower Hibiscus syriacus.</title>
        <authorList>
            <person name="Kim Y.-M."/>
        </authorList>
    </citation>
    <scope>NUCLEOTIDE SEQUENCE [LARGE SCALE GENOMIC DNA]</scope>
    <source>
        <strain evidence="9">YM2019G1</strain>
    </source>
</reference>
<dbReference type="PROSITE" id="PS50217">
    <property type="entry name" value="BZIP"/>
    <property type="match status" value="1"/>
</dbReference>
<feature type="domain" description="BZIP" evidence="8">
    <location>
        <begin position="37"/>
        <end position="100"/>
    </location>
</feature>
<dbReference type="EMBL" id="VEPZ02001731">
    <property type="protein sequence ID" value="KAE8660575.1"/>
    <property type="molecule type" value="Genomic_DNA"/>
</dbReference>
<accession>A0A6A2WZJ6</accession>
<evidence type="ECO:0000256" key="3">
    <source>
        <dbReference type="ARBA" id="ARBA00023125"/>
    </source>
</evidence>
<keyword evidence="3" id="KW-0238">DNA-binding</keyword>
<evidence type="ECO:0000256" key="7">
    <source>
        <dbReference type="SAM" id="SignalP"/>
    </source>
</evidence>
<dbReference type="Proteomes" id="UP000436088">
    <property type="component" value="Unassembled WGS sequence"/>
</dbReference>
<dbReference type="GO" id="GO:0045893">
    <property type="term" value="P:positive regulation of DNA-templated transcription"/>
    <property type="evidence" value="ECO:0007669"/>
    <property type="project" value="TreeGrafter"/>
</dbReference>
<comment type="caution">
    <text evidence="9">The sequence shown here is derived from an EMBL/GenBank/DDBJ whole genome shotgun (WGS) entry which is preliminary data.</text>
</comment>
<keyword evidence="4" id="KW-0804">Transcription</keyword>
<feature type="coiled-coil region" evidence="6">
    <location>
        <begin position="48"/>
        <end position="117"/>
    </location>
</feature>
<keyword evidence="5" id="KW-0539">Nucleus</keyword>
<evidence type="ECO:0000256" key="4">
    <source>
        <dbReference type="ARBA" id="ARBA00023163"/>
    </source>
</evidence>
<evidence type="ECO:0000313" key="9">
    <source>
        <dbReference type="EMBL" id="KAE8660575.1"/>
    </source>
</evidence>
<evidence type="ECO:0000313" key="10">
    <source>
        <dbReference type="Proteomes" id="UP000436088"/>
    </source>
</evidence>
<dbReference type="GO" id="GO:0000976">
    <property type="term" value="F:transcription cis-regulatory region binding"/>
    <property type="evidence" value="ECO:0007669"/>
    <property type="project" value="TreeGrafter"/>
</dbReference>
<evidence type="ECO:0000259" key="8">
    <source>
        <dbReference type="PROSITE" id="PS50217"/>
    </source>
</evidence>
<keyword evidence="7" id="KW-0732">Signal</keyword>
<keyword evidence="6" id="KW-0175">Coiled coil</keyword>
<evidence type="ECO:0000256" key="5">
    <source>
        <dbReference type="ARBA" id="ARBA00023242"/>
    </source>
</evidence>
<dbReference type="PANTHER" id="PTHR45764:SF34">
    <property type="entry name" value="BZIP TRANSCRIPTION FACTOR 53"/>
    <property type="match status" value="1"/>
</dbReference>
<gene>
    <name evidence="9" type="ORF">F3Y22_tig00116951pilonHSYRG00429</name>
</gene>
<dbReference type="Gene3D" id="1.20.5.170">
    <property type="match status" value="1"/>
</dbReference>
<keyword evidence="2" id="KW-0805">Transcription regulation</keyword>
<dbReference type="PROSITE" id="PS00036">
    <property type="entry name" value="BZIP_BASIC"/>
    <property type="match status" value="1"/>
</dbReference>
<dbReference type="AlphaFoldDB" id="A0A6A2WZJ6"/>
<evidence type="ECO:0000256" key="2">
    <source>
        <dbReference type="ARBA" id="ARBA00023015"/>
    </source>
</evidence>
<dbReference type="InterPro" id="IPR046347">
    <property type="entry name" value="bZIP_sf"/>
</dbReference>
<dbReference type="SMART" id="SM00338">
    <property type="entry name" value="BRLZ"/>
    <property type="match status" value="1"/>
</dbReference>
<feature type="chain" id="PRO_5025602042" evidence="7">
    <location>
        <begin position="28"/>
        <end position="160"/>
    </location>
</feature>
<dbReference type="SUPFAM" id="SSF57959">
    <property type="entry name" value="Leucine zipper domain"/>
    <property type="match status" value="1"/>
</dbReference>
<dbReference type="GO" id="GO:0005634">
    <property type="term" value="C:nucleus"/>
    <property type="evidence" value="ECO:0007669"/>
    <property type="project" value="UniProtKB-SubCell"/>
</dbReference>
<sequence>MNLILMRRIRILHSFSVVFLYWQASSSDSDPRYANVDERKRKRMLSNRESARRSRVRKQKQLEDLVNETSALQKDNGLLSEKINIATQRYIEMENANNVLRAQAVELTERLRSLNSVLHIVEEVSGFAVDIPEIPDPLMKPCHLPCPIQPIMASVDMFEC</sequence>
<dbReference type="GO" id="GO:0046982">
    <property type="term" value="F:protein heterodimerization activity"/>
    <property type="evidence" value="ECO:0007669"/>
    <property type="project" value="UniProtKB-ARBA"/>
</dbReference>
<evidence type="ECO:0000256" key="1">
    <source>
        <dbReference type="ARBA" id="ARBA00004123"/>
    </source>
</evidence>
<proteinExistence type="predicted"/>
<dbReference type="FunFam" id="1.20.5.170:FF:000020">
    <property type="entry name" value="BZIP transcription factor"/>
    <property type="match status" value="1"/>
</dbReference>
<dbReference type="InterPro" id="IPR045314">
    <property type="entry name" value="bZIP_plant_GBF1"/>
</dbReference>
<dbReference type="Pfam" id="PF00170">
    <property type="entry name" value="bZIP_1"/>
    <property type="match status" value="1"/>
</dbReference>
<evidence type="ECO:0000256" key="6">
    <source>
        <dbReference type="SAM" id="Coils"/>
    </source>
</evidence>
<name>A0A6A2WZJ6_HIBSY</name>